<dbReference type="PANTHER" id="PTHR48106:SF13">
    <property type="entry name" value="QUINONE OXIDOREDUCTASE-RELATED"/>
    <property type="match status" value="1"/>
</dbReference>
<dbReference type="Pfam" id="PF08240">
    <property type="entry name" value="ADH_N"/>
    <property type="match status" value="1"/>
</dbReference>
<dbReference type="GO" id="GO:0005829">
    <property type="term" value="C:cytosol"/>
    <property type="evidence" value="ECO:0007669"/>
    <property type="project" value="TreeGrafter"/>
</dbReference>
<dbReference type="Gene3D" id="3.90.180.10">
    <property type="entry name" value="Medium-chain alcohol dehydrogenases, catalytic domain"/>
    <property type="match status" value="1"/>
</dbReference>
<evidence type="ECO:0000313" key="4">
    <source>
        <dbReference type="EMBL" id="GGZ31664.1"/>
    </source>
</evidence>
<sequence>MKAVQVNEYGPSDVLTHVELDTPRPGPGEVAIDVEYAGVNFAEVMFRRGQFKIGVPHIPGLEVSGTVAAVGPGVTGLTIGGRVAALTLAGGGYAETVVTRADWTAPLDGPATDLSPLLAAALPCNVPVAMGLLEDAARLRVGETVLVTAPAGGVGAIVAQLARRMGASAVYGVTGSPDKTDYALGLGYDRIFTPDQLAEGIPDATDGLGVDILLDSIGGPLRASALDLLAPLGRCVIFGDASDHDTPFPGNSLWASSKSITGYNLGALAHARPTLIRDRLHHALTTTATGDLRVDVTELPLTEAAKAHDILESRTGTGKYVLRVR</sequence>
<gene>
    <name evidence="4" type="primary">qor</name>
    <name evidence="4" type="ORF">GCM10010387_27150</name>
</gene>
<keyword evidence="1" id="KW-0521">NADP</keyword>
<feature type="domain" description="Enoyl reductase (ER)" evidence="3">
    <location>
        <begin position="10"/>
        <end position="322"/>
    </location>
</feature>
<dbReference type="GO" id="GO:0070402">
    <property type="term" value="F:NADPH binding"/>
    <property type="evidence" value="ECO:0007669"/>
    <property type="project" value="TreeGrafter"/>
</dbReference>
<dbReference type="InterPro" id="IPR036291">
    <property type="entry name" value="NAD(P)-bd_dom_sf"/>
</dbReference>
<dbReference type="InterPro" id="IPR013149">
    <property type="entry name" value="ADH-like_C"/>
</dbReference>
<dbReference type="PANTHER" id="PTHR48106">
    <property type="entry name" value="QUINONE OXIDOREDUCTASE PIG3-RELATED"/>
    <property type="match status" value="1"/>
</dbReference>
<reference evidence="4" key="1">
    <citation type="journal article" date="2014" name="Int. J. Syst. Evol. Microbiol.">
        <title>Complete genome sequence of Corynebacterium casei LMG S-19264T (=DSM 44701T), isolated from a smear-ripened cheese.</title>
        <authorList>
            <consortium name="US DOE Joint Genome Institute (JGI-PGF)"/>
            <person name="Walter F."/>
            <person name="Albersmeier A."/>
            <person name="Kalinowski J."/>
            <person name="Ruckert C."/>
        </authorList>
    </citation>
    <scope>NUCLEOTIDE SEQUENCE</scope>
    <source>
        <strain evidence="4">JCM 4988</strain>
    </source>
</reference>
<dbReference type="RefSeq" id="WP_190123281.1">
    <property type="nucleotide sequence ID" value="NZ_BMWG01000006.1"/>
</dbReference>
<evidence type="ECO:0000256" key="1">
    <source>
        <dbReference type="ARBA" id="ARBA00022857"/>
    </source>
</evidence>
<keyword evidence="5" id="KW-1185">Reference proteome</keyword>
<dbReference type="SUPFAM" id="SSF51735">
    <property type="entry name" value="NAD(P)-binding Rossmann-fold domains"/>
    <property type="match status" value="1"/>
</dbReference>
<dbReference type="Proteomes" id="UP000630936">
    <property type="component" value="Unassembled WGS sequence"/>
</dbReference>
<dbReference type="Gene3D" id="3.40.50.720">
    <property type="entry name" value="NAD(P)-binding Rossmann-like Domain"/>
    <property type="match status" value="1"/>
</dbReference>
<proteinExistence type="predicted"/>
<reference evidence="4" key="2">
    <citation type="submission" date="2020-09" db="EMBL/GenBank/DDBJ databases">
        <authorList>
            <person name="Sun Q."/>
            <person name="Ohkuma M."/>
        </authorList>
    </citation>
    <scope>NUCLEOTIDE SEQUENCE</scope>
    <source>
        <strain evidence="4">JCM 4988</strain>
    </source>
</reference>
<evidence type="ECO:0000313" key="5">
    <source>
        <dbReference type="Proteomes" id="UP000630936"/>
    </source>
</evidence>
<accession>A0A918Q5I9</accession>
<dbReference type="SUPFAM" id="SSF50129">
    <property type="entry name" value="GroES-like"/>
    <property type="match status" value="1"/>
</dbReference>
<evidence type="ECO:0000259" key="3">
    <source>
        <dbReference type="SMART" id="SM00829"/>
    </source>
</evidence>
<protein>
    <submittedName>
        <fullName evidence="4">NADPH:quinone reductase</fullName>
    </submittedName>
</protein>
<comment type="caution">
    <text evidence="4">The sequence shown here is derived from an EMBL/GenBank/DDBJ whole genome shotgun (WGS) entry which is preliminary data.</text>
</comment>
<dbReference type="EMBL" id="BMWG01000006">
    <property type="protein sequence ID" value="GGZ31664.1"/>
    <property type="molecule type" value="Genomic_DNA"/>
</dbReference>
<dbReference type="Pfam" id="PF00107">
    <property type="entry name" value="ADH_zinc_N"/>
    <property type="match status" value="1"/>
</dbReference>
<organism evidence="4 5">
    <name type="scientific">Streptomyces inusitatus</name>
    <dbReference type="NCBI Taxonomy" id="68221"/>
    <lineage>
        <taxon>Bacteria</taxon>
        <taxon>Bacillati</taxon>
        <taxon>Actinomycetota</taxon>
        <taxon>Actinomycetes</taxon>
        <taxon>Kitasatosporales</taxon>
        <taxon>Streptomycetaceae</taxon>
        <taxon>Streptomyces</taxon>
    </lineage>
</organism>
<dbReference type="AlphaFoldDB" id="A0A918Q5I9"/>
<dbReference type="GO" id="GO:0003960">
    <property type="term" value="F:quinone reductase (NADPH) activity"/>
    <property type="evidence" value="ECO:0007669"/>
    <property type="project" value="TreeGrafter"/>
</dbReference>
<dbReference type="GO" id="GO:0035925">
    <property type="term" value="F:mRNA 3'-UTR AU-rich region binding"/>
    <property type="evidence" value="ECO:0007669"/>
    <property type="project" value="TreeGrafter"/>
</dbReference>
<dbReference type="InterPro" id="IPR013154">
    <property type="entry name" value="ADH-like_N"/>
</dbReference>
<dbReference type="SMART" id="SM00829">
    <property type="entry name" value="PKS_ER"/>
    <property type="match status" value="1"/>
</dbReference>
<name>A0A918Q5I9_9ACTN</name>
<dbReference type="InterPro" id="IPR011032">
    <property type="entry name" value="GroES-like_sf"/>
</dbReference>
<dbReference type="InterPro" id="IPR020843">
    <property type="entry name" value="ER"/>
</dbReference>
<evidence type="ECO:0000256" key="2">
    <source>
        <dbReference type="ARBA" id="ARBA00023002"/>
    </source>
</evidence>
<keyword evidence="2" id="KW-0560">Oxidoreductase</keyword>